<accession>A0A8T3B9V9</accession>
<feature type="transmembrane region" description="Helical" evidence="1">
    <location>
        <begin position="29"/>
        <end position="52"/>
    </location>
</feature>
<keyword evidence="1" id="KW-0472">Membrane</keyword>
<proteinExistence type="predicted"/>
<dbReference type="Proteomes" id="UP000829196">
    <property type="component" value="Unassembled WGS sequence"/>
</dbReference>
<evidence type="ECO:0000313" key="2">
    <source>
        <dbReference type="EMBL" id="KAI0509776.1"/>
    </source>
</evidence>
<dbReference type="AlphaFoldDB" id="A0A8T3B9V9"/>
<protein>
    <submittedName>
        <fullName evidence="2">Uncharacterized protein</fullName>
    </submittedName>
</protein>
<reference evidence="2" key="1">
    <citation type="journal article" date="2022" name="Front. Genet.">
        <title>Chromosome-Scale Assembly of the Dendrobium nobile Genome Provides Insights Into the Molecular Mechanism of the Biosynthesis of the Medicinal Active Ingredient of Dendrobium.</title>
        <authorList>
            <person name="Xu Q."/>
            <person name="Niu S.-C."/>
            <person name="Li K.-L."/>
            <person name="Zheng P.-J."/>
            <person name="Zhang X.-J."/>
            <person name="Jia Y."/>
            <person name="Liu Y."/>
            <person name="Niu Y.-X."/>
            <person name="Yu L.-H."/>
            <person name="Chen D.-F."/>
            <person name="Zhang G.-Q."/>
        </authorList>
    </citation>
    <scope>NUCLEOTIDE SEQUENCE</scope>
    <source>
        <tissue evidence="2">Leaf</tissue>
    </source>
</reference>
<sequence length="98" mass="11550">MLPRQTQLVWIRSIRMVYNLPFDIIHNHYVFSFVMLFTPKMIIIGFSAKILVWQHKVCCLGRILMPKKKILAYYVSGHWLEKACGLFALSHLSLNQKD</sequence>
<name>A0A8T3B9V9_DENNO</name>
<dbReference type="EMBL" id="JAGYWB010000009">
    <property type="protein sequence ID" value="KAI0509776.1"/>
    <property type="molecule type" value="Genomic_DNA"/>
</dbReference>
<organism evidence="2 3">
    <name type="scientific">Dendrobium nobile</name>
    <name type="common">Orchid</name>
    <dbReference type="NCBI Taxonomy" id="94219"/>
    <lineage>
        <taxon>Eukaryota</taxon>
        <taxon>Viridiplantae</taxon>
        <taxon>Streptophyta</taxon>
        <taxon>Embryophyta</taxon>
        <taxon>Tracheophyta</taxon>
        <taxon>Spermatophyta</taxon>
        <taxon>Magnoliopsida</taxon>
        <taxon>Liliopsida</taxon>
        <taxon>Asparagales</taxon>
        <taxon>Orchidaceae</taxon>
        <taxon>Epidendroideae</taxon>
        <taxon>Malaxideae</taxon>
        <taxon>Dendrobiinae</taxon>
        <taxon>Dendrobium</taxon>
    </lineage>
</organism>
<gene>
    <name evidence="2" type="ORF">KFK09_010372</name>
</gene>
<comment type="caution">
    <text evidence="2">The sequence shown here is derived from an EMBL/GenBank/DDBJ whole genome shotgun (WGS) entry which is preliminary data.</text>
</comment>
<keyword evidence="1" id="KW-1133">Transmembrane helix</keyword>
<keyword evidence="3" id="KW-1185">Reference proteome</keyword>
<keyword evidence="1" id="KW-0812">Transmembrane</keyword>
<evidence type="ECO:0000256" key="1">
    <source>
        <dbReference type="SAM" id="Phobius"/>
    </source>
</evidence>
<evidence type="ECO:0000313" key="3">
    <source>
        <dbReference type="Proteomes" id="UP000829196"/>
    </source>
</evidence>